<evidence type="ECO:0000313" key="14">
    <source>
        <dbReference type="Proteomes" id="UP000191820"/>
    </source>
</evidence>
<evidence type="ECO:0000256" key="9">
    <source>
        <dbReference type="RuleBase" id="RU003357"/>
    </source>
</evidence>
<dbReference type="Gene3D" id="2.40.170.20">
    <property type="entry name" value="TonB-dependent receptor, beta-barrel domain"/>
    <property type="match status" value="1"/>
</dbReference>
<evidence type="ECO:0000256" key="3">
    <source>
        <dbReference type="ARBA" id="ARBA00022452"/>
    </source>
</evidence>
<feature type="domain" description="TonB-dependent receptor plug" evidence="12">
    <location>
        <begin position="82"/>
        <end position="181"/>
    </location>
</feature>
<dbReference type="PROSITE" id="PS52016">
    <property type="entry name" value="TONB_DEPENDENT_REC_3"/>
    <property type="match status" value="1"/>
</dbReference>
<dbReference type="PANTHER" id="PTHR32552">
    <property type="entry name" value="FERRICHROME IRON RECEPTOR-RELATED"/>
    <property type="match status" value="1"/>
</dbReference>
<keyword evidence="3 8" id="KW-1134">Transmembrane beta strand</keyword>
<evidence type="ECO:0000313" key="13">
    <source>
        <dbReference type="EMBL" id="ARD23726.1"/>
    </source>
</evidence>
<protein>
    <submittedName>
        <fullName evidence="13">TonB-dependent receptor</fullName>
    </submittedName>
</protein>
<dbReference type="EMBL" id="CP020472">
    <property type="protein sequence ID" value="ARD23726.1"/>
    <property type="molecule type" value="Genomic_DNA"/>
</dbReference>
<keyword evidence="14" id="KW-1185">Reference proteome</keyword>
<keyword evidence="13" id="KW-0675">Receptor</keyword>
<dbReference type="InterPro" id="IPR036942">
    <property type="entry name" value="Beta-barrel_TonB_sf"/>
</dbReference>
<evidence type="ECO:0000256" key="1">
    <source>
        <dbReference type="ARBA" id="ARBA00004571"/>
    </source>
</evidence>
<comment type="subcellular location">
    <subcellularLocation>
        <location evidence="1 8">Cell outer membrane</location>
        <topology evidence="1 8">Multi-pass membrane protein</topology>
    </subcellularLocation>
</comment>
<feature type="signal peptide" evidence="10">
    <location>
        <begin position="1"/>
        <end position="29"/>
    </location>
</feature>
<dbReference type="InterPro" id="IPR039426">
    <property type="entry name" value="TonB-dep_rcpt-like"/>
</dbReference>
<keyword evidence="6 8" id="KW-0472">Membrane</keyword>
<organism evidence="13 14">
    <name type="scientific">Shewanella japonica</name>
    <dbReference type="NCBI Taxonomy" id="93973"/>
    <lineage>
        <taxon>Bacteria</taxon>
        <taxon>Pseudomonadati</taxon>
        <taxon>Pseudomonadota</taxon>
        <taxon>Gammaproteobacteria</taxon>
        <taxon>Alteromonadales</taxon>
        <taxon>Shewanellaceae</taxon>
        <taxon>Shewanella</taxon>
    </lineage>
</organism>
<proteinExistence type="inferred from homology"/>
<evidence type="ECO:0000256" key="8">
    <source>
        <dbReference type="PROSITE-ProRule" id="PRU01360"/>
    </source>
</evidence>
<dbReference type="Pfam" id="PF07715">
    <property type="entry name" value="Plug"/>
    <property type="match status" value="1"/>
</dbReference>
<evidence type="ECO:0000256" key="10">
    <source>
        <dbReference type="SAM" id="SignalP"/>
    </source>
</evidence>
<sequence length="775" mass="84527">MKQANQKHLSLGAQAVAAALVFSSPIVSADQEVKETCNPEVSGIECDKNQTAEAIERIKVHGVKNAVYLSEASGDLRRVADLVDTPQVITVLTQDQIQESGKTDLKDILSAQAGITLGTGENGNAFGDRYIIRGHEARSDVFVDGLRDPGMTTRESFATEVVEITKGPSSTFAGRGSSGGAINSVTKKASTSYNLGRVDLALGTDDHRRLTLDYNYAVSDTVGLRVNGLLADEDKPGREGISRERNGVQLSAVFEPTNDLSFIADGYYLDAKDVADLGSYFDQSTREPISDIPVYAQESDFLNSEVLTFTLRTQYDINDNLTFYNATRIGKTENGYITTGARGTTRSESDPVAPGVDTLTLSTHQGNQEVDYISTQFNLFWNTQILGMENKFVFGLEYTDQQVDNGVYDIEFANETNCITAGRRGDSGAYCMLDGDGNPVDNIDKLMGRTYTKGINDAEYQIETISAYFMDTVALTDDLELFFGVRQDSFDYQNDTSSSRNGDVLYEYDDSMFNGHLGLVYSITDEGNIYANYSTATNINGGESDLGASCGYGGVCGTAEQARAADPELVENIELGTKWMLFDDSVMFSASVFQITKSDVMESVGDSYSTLGTLNTGKNRVQGVEFGMVGNITEALSVQFSAAIMDSEVLESFNEESVGLALSNFADESAYLQLRYQINEAFVVGAGYTYQSEMYGGQPDTAAGYDDENGRYSIVVPDYQVVDLFANYNATESLTFRLNVGNVLDEEYFTAAYRSGAFMYLGDARNAKLSATYEF</sequence>
<evidence type="ECO:0000256" key="5">
    <source>
        <dbReference type="ARBA" id="ARBA00023077"/>
    </source>
</evidence>
<dbReference type="InterPro" id="IPR012910">
    <property type="entry name" value="Plug_dom"/>
</dbReference>
<comment type="similarity">
    <text evidence="8 9">Belongs to the TonB-dependent receptor family.</text>
</comment>
<feature type="domain" description="TonB-dependent receptor-like beta-barrel" evidence="11">
    <location>
        <begin position="258"/>
        <end position="743"/>
    </location>
</feature>
<dbReference type="SUPFAM" id="SSF56935">
    <property type="entry name" value="Porins"/>
    <property type="match status" value="1"/>
</dbReference>
<reference evidence="13 14" key="1">
    <citation type="submission" date="2017-03" db="EMBL/GenBank/DDBJ databases">
        <title>Genome sequencing of Shewanella japonica KCTC 22435.</title>
        <authorList>
            <person name="Kim K.M."/>
        </authorList>
    </citation>
    <scope>NUCLEOTIDE SEQUENCE [LARGE SCALE GENOMIC DNA]</scope>
    <source>
        <strain evidence="13 14">KCTC 22435</strain>
    </source>
</reference>
<keyword evidence="4 8" id="KW-0812">Transmembrane</keyword>
<accession>A0ABM6JPG8</accession>
<evidence type="ECO:0000256" key="6">
    <source>
        <dbReference type="ARBA" id="ARBA00023136"/>
    </source>
</evidence>
<evidence type="ECO:0000256" key="2">
    <source>
        <dbReference type="ARBA" id="ARBA00022448"/>
    </source>
</evidence>
<dbReference type="InterPro" id="IPR037066">
    <property type="entry name" value="Plug_dom_sf"/>
</dbReference>
<name>A0ABM6JPG8_9GAMM</name>
<dbReference type="PANTHER" id="PTHR32552:SF83">
    <property type="entry name" value="BLR3904 PROTEIN"/>
    <property type="match status" value="1"/>
</dbReference>
<dbReference type="Pfam" id="PF00593">
    <property type="entry name" value="TonB_dep_Rec_b-barrel"/>
    <property type="match status" value="1"/>
</dbReference>
<evidence type="ECO:0000256" key="7">
    <source>
        <dbReference type="ARBA" id="ARBA00023237"/>
    </source>
</evidence>
<dbReference type="Gene3D" id="2.170.130.10">
    <property type="entry name" value="TonB-dependent receptor, plug domain"/>
    <property type="match status" value="1"/>
</dbReference>
<keyword evidence="10" id="KW-0732">Signal</keyword>
<dbReference type="InterPro" id="IPR000531">
    <property type="entry name" value="Beta-barrel_TonB"/>
</dbReference>
<evidence type="ECO:0000259" key="12">
    <source>
        <dbReference type="Pfam" id="PF07715"/>
    </source>
</evidence>
<dbReference type="CDD" id="cd01347">
    <property type="entry name" value="ligand_gated_channel"/>
    <property type="match status" value="1"/>
</dbReference>
<evidence type="ECO:0000259" key="11">
    <source>
        <dbReference type="Pfam" id="PF00593"/>
    </source>
</evidence>
<dbReference type="RefSeq" id="WP_055024885.1">
    <property type="nucleotide sequence ID" value="NZ_CP020472.1"/>
</dbReference>
<dbReference type="Proteomes" id="UP000191820">
    <property type="component" value="Chromosome"/>
</dbReference>
<gene>
    <name evidence="13" type="ORF">SJ2017_3477</name>
</gene>
<keyword evidence="2 8" id="KW-0813">Transport</keyword>
<keyword evidence="5 9" id="KW-0798">TonB box</keyword>
<feature type="chain" id="PRO_5045625805" evidence="10">
    <location>
        <begin position="30"/>
        <end position="775"/>
    </location>
</feature>
<keyword evidence="7 8" id="KW-0998">Cell outer membrane</keyword>
<evidence type="ECO:0000256" key="4">
    <source>
        <dbReference type="ARBA" id="ARBA00022692"/>
    </source>
</evidence>